<dbReference type="GO" id="GO:0005524">
    <property type="term" value="F:ATP binding"/>
    <property type="evidence" value="ECO:0007669"/>
    <property type="project" value="InterPro"/>
</dbReference>
<sequence>MAGGVRPTLARAARLARLAAGGPGAWRGLALYGVVLGLNFAGVWVSVRLIAWNKAFYDALERFDATEALRQVGVFFALTALSASCWLAADWLRKGLLILWRGRLTGRALDLWLGNRAYWLLRPGYGATPVENPDQRVAEDCRLYVERLLEFTLDVISDAVALVSYVVVLWSLAGFALSFPLFGAEIVVPRYMVWLAPLYVLVATGLTHWLGRPLKPRYFERERFEADFRHALVQLRDRADLVAQSGGEAAERRRLDSRFADVVANWRRLMRAELVLGLFTRPYHQTVLRTPSLFALPAYFASAVTLGGLMQLGAAFSSVTTTLSWFIFEYRKLAEFVAVCERLDGLIAAAGTPRAAAGRAAGDPARGLGGRRAAHRGDAARHPRGPLAGAGSRPGGAGGTGAPDHRAFGLRQDHFARRHRRALALGQGADHPARRPLPAAARRRAGAGR</sequence>
<evidence type="ECO:0000259" key="8">
    <source>
        <dbReference type="PROSITE" id="PS50929"/>
    </source>
</evidence>
<dbReference type="Gene3D" id="1.20.1560.10">
    <property type="entry name" value="ABC transporter type 1, transmembrane domain"/>
    <property type="match status" value="1"/>
</dbReference>
<evidence type="ECO:0000313" key="9">
    <source>
        <dbReference type="EMBL" id="PTE19943.1"/>
    </source>
</evidence>
<feature type="region of interest" description="Disordered" evidence="6">
    <location>
        <begin position="419"/>
        <end position="449"/>
    </location>
</feature>
<dbReference type="Proteomes" id="UP000241010">
    <property type="component" value="Unassembled WGS sequence"/>
</dbReference>
<feature type="transmembrane region" description="Helical" evidence="7">
    <location>
        <begin position="72"/>
        <end position="89"/>
    </location>
</feature>
<keyword evidence="10" id="KW-1185">Reference proteome</keyword>
<keyword evidence="3 7" id="KW-0812">Transmembrane</keyword>
<dbReference type="PANTHER" id="PTHR11384:SF59">
    <property type="entry name" value="LYSOSOMAL COBALAMIN TRANSPORTER ABCD4"/>
    <property type="match status" value="1"/>
</dbReference>
<dbReference type="InterPro" id="IPR036640">
    <property type="entry name" value="ABC1_TM_sf"/>
</dbReference>
<feature type="domain" description="ABC transmembrane type-1" evidence="8">
    <location>
        <begin position="34"/>
        <end position="335"/>
    </location>
</feature>
<feature type="region of interest" description="Disordered" evidence="6">
    <location>
        <begin position="357"/>
        <end position="407"/>
    </location>
</feature>
<reference evidence="9 10" key="1">
    <citation type="submission" date="2018-03" db="EMBL/GenBank/DDBJ databases">
        <title>Cereibacter changlensis.</title>
        <authorList>
            <person name="Meyer T.E."/>
            <person name="Miller S."/>
            <person name="Lodha T."/>
            <person name="Gandham S."/>
            <person name="Chintalapati S."/>
            <person name="Chintalapati V.R."/>
        </authorList>
    </citation>
    <scope>NUCLEOTIDE SEQUENCE [LARGE SCALE GENOMIC DNA]</scope>
    <source>
        <strain evidence="9 10">JA139</strain>
    </source>
</reference>
<evidence type="ECO:0000313" key="10">
    <source>
        <dbReference type="Proteomes" id="UP000241010"/>
    </source>
</evidence>
<feature type="transmembrane region" description="Helical" evidence="7">
    <location>
        <begin position="159"/>
        <end position="179"/>
    </location>
</feature>
<dbReference type="InterPro" id="IPR011527">
    <property type="entry name" value="ABC1_TM_dom"/>
</dbReference>
<keyword evidence="5 7" id="KW-0472">Membrane</keyword>
<evidence type="ECO:0000256" key="4">
    <source>
        <dbReference type="ARBA" id="ARBA00022989"/>
    </source>
</evidence>
<feature type="compositionally biased region" description="Gly residues" evidence="6">
    <location>
        <begin position="392"/>
        <end position="401"/>
    </location>
</feature>
<evidence type="ECO:0000256" key="5">
    <source>
        <dbReference type="ARBA" id="ARBA00023136"/>
    </source>
</evidence>
<keyword evidence="4 7" id="KW-1133">Transmembrane helix</keyword>
<feature type="transmembrane region" description="Helical" evidence="7">
    <location>
        <begin position="29"/>
        <end position="51"/>
    </location>
</feature>
<dbReference type="GO" id="GO:0140359">
    <property type="term" value="F:ABC-type transporter activity"/>
    <property type="evidence" value="ECO:0007669"/>
    <property type="project" value="InterPro"/>
</dbReference>
<feature type="compositionally biased region" description="Low complexity" evidence="6">
    <location>
        <begin position="357"/>
        <end position="366"/>
    </location>
</feature>
<name>A0A2T4JQA2_9RHOB</name>
<evidence type="ECO:0000256" key="2">
    <source>
        <dbReference type="ARBA" id="ARBA00022448"/>
    </source>
</evidence>
<evidence type="ECO:0000256" key="7">
    <source>
        <dbReference type="SAM" id="Phobius"/>
    </source>
</evidence>
<dbReference type="RefSeq" id="WP_107665600.1">
    <property type="nucleotide sequence ID" value="NZ_PZKG01000159.1"/>
</dbReference>
<dbReference type="EMBL" id="PZKG01000159">
    <property type="protein sequence ID" value="PTE19943.1"/>
    <property type="molecule type" value="Genomic_DNA"/>
</dbReference>
<dbReference type="AlphaFoldDB" id="A0A2T4JQA2"/>
<keyword evidence="2" id="KW-0813">Transport</keyword>
<dbReference type="GO" id="GO:0005886">
    <property type="term" value="C:plasma membrane"/>
    <property type="evidence" value="ECO:0007669"/>
    <property type="project" value="UniProtKB-SubCell"/>
</dbReference>
<comment type="subcellular location">
    <subcellularLocation>
        <location evidence="1">Cell membrane</location>
        <topology evidence="1">Multi-pass membrane protein</topology>
    </subcellularLocation>
</comment>
<dbReference type="PROSITE" id="PS50929">
    <property type="entry name" value="ABC_TM1F"/>
    <property type="match status" value="1"/>
</dbReference>
<organism evidence="9 10">
    <name type="scientific">Cereibacter changlensis JA139</name>
    <dbReference type="NCBI Taxonomy" id="1188249"/>
    <lineage>
        <taxon>Bacteria</taxon>
        <taxon>Pseudomonadati</taxon>
        <taxon>Pseudomonadota</taxon>
        <taxon>Alphaproteobacteria</taxon>
        <taxon>Rhodobacterales</taxon>
        <taxon>Paracoccaceae</taxon>
        <taxon>Cereibacter</taxon>
    </lineage>
</organism>
<protein>
    <recommendedName>
        <fullName evidence="8">ABC transmembrane type-1 domain-containing protein</fullName>
    </recommendedName>
</protein>
<evidence type="ECO:0000256" key="6">
    <source>
        <dbReference type="SAM" id="MobiDB-lite"/>
    </source>
</evidence>
<dbReference type="OrthoDB" id="9810134at2"/>
<evidence type="ECO:0000256" key="3">
    <source>
        <dbReference type="ARBA" id="ARBA00022692"/>
    </source>
</evidence>
<gene>
    <name evidence="9" type="ORF">C5F48_20235</name>
</gene>
<proteinExistence type="predicted"/>
<accession>A0A2T4JQA2</accession>
<dbReference type="SUPFAM" id="SSF90123">
    <property type="entry name" value="ABC transporter transmembrane region"/>
    <property type="match status" value="1"/>
</dbReference>
<dbReference type="InterPro" id="IPR050835">
    <property type="entry name" value="ABC_transporter_sub-D"/>
</dbReference>
<dbReference type="PANTHER" id="PTHR11384">
    <property type="entry name" value="ATP-BINDING CASSETTE, SUB-FAMILY D MEMBER"/>
    <property type="match status" value="1"/>
</dbReference>
<evidence type="ECO:0000256" key="1">
    <source>
        <dbReference type="ARBA" id="ARBA00004651"/>
    </source>
</evidence>
<dbReference type="Pfam" id="PF06472">
    <property type="entry name" value="ABC_membrane_2"/>
    <property type="match status" value="1"/>
</dbReference>
<comment type="caution">
    <text evidence="9">The sequence shown here is derived from an EMBL/GenBank/DDBJ whole genome shotgun (WGS) entry which is preliminary data.</text>
</comment>
<feature type="transmembrane region" description="Helical" evidence="7">
    <location>
        <begin position="191"/>
        <end position="211"/>
    </location>
</feature>